<protein>
    <submittedName>
        <fullName evidence="3">Type I restriction enzyme, S subunit</fullName>
    </submittedName>
</protein>
<dbReference type="STRING" id="683228.GA0070617_1566"/>
<dbReference type="PANTHER" id="PTHR30408:SF12">
    <property type="entry name" value="TYPE I RESTRICTION ENZYME MJAVIII SPECIFICITY SUBUNIT"/>
    <property type="match status" value="1"/>
</dbReference>
<dbReference type="InterPro" id="IPR052021">
    <property type="entry name" value="Type-I_RS_S_subunit"/>
</dbReference>
<dbReference type="GO" id="GO:0009307">
    <property type="term" value="P:DNA restriction-modification system"/>
    <property type="evidence" value="ECO:0007669"/>
    <property type="project" value="UniProtKB-KW"/>
</dbReference>
<gene>
    <name evidence="3" type="ORF">GA0070617_1566</name>
</gene>
<evidence type="ECO:0000313" key="3">
    <source>
        <dbReference type="EMBL" id="SCL50705.1"/>
    </source>
</evidence>
<dbReference type="SUPFAM" id="SSF116734">
    <property type="entry name" value="DNA methylase specificity domain"/>
    <property type="match status" value="2"/>
</dbReference>
<evidence type="ECO:0000256" key="1">
    <source>
        <dbReference type="ARBA" id="ARBA00022747"/>
    </source>
</evidence>
<sequence>MKLASPDNPVQASWLAEQGFRLDPGPYVSDAYAARKYLDRMPHSDLLHAITARIFHAGRVTREWTTDPAHGVPFLGSADIFEADLSNLPMITKRSFKENPKLPLEPGWTLVTRSGMTAGRVTYARLSMAGAACSEHVMRVVPDLARIPAGYLYTFLASPFGIPVIKGGIYGTSVRHIEPSHVTELPVPRFGGGVEERIDALITEAMQLRQHYEDGVREATRYLFVSAGIPELLDLRWHDRERDLGFTIERPTALSLRALNYSPRARRIIDALRSVPHRPLGDICTGGSLRTGARFKRYDSDSLHGVRLVGQRQAFWLRPSGRWINPKLAPDDIHMTDETVLIAAHGTLGEREVFGRSLLATGRALSNAYSQDFVRVVSGQEDAPGAYLFAFFRTDAAFRILRSMSVGGKQQEYHPSLLRDLPVPMAAAADRERIAGVVRQAYRDRDDADRKEDEAFALLDKAVREAAR</sequence>
<dbReference type="InterPro" id="IPR044946">
    <property type="entry name" value="Restrct_endonuc_typeI_TRD_sf"/>
</dbReference>
<reference evidence="3 4" key="1">
    <citation type="submission" date="2016-06" db="EMBL/GenBank/DDBJ databases">
        <authorList>
            <person name="Kjaerup R.B."/>
            <person name="Dalgaard T.S."/>
            <person name="Juul-Madsen H.R."/>
        </authorList>
    </citation>
    <scope>NUCLEOTIDE SEQUENCE [LARGE SCALE GENOMIC DNA]</scope>
    <source>
        <strain evidence="3 4">DSM 45577</strain>
    </source>
</reference>
<dbReference type="EMBL" id="FMIA01000002">
    <property type="protein sequence ID" value="SCL50705.1"/>
    <property type="molecule type" value="Genomic_DNA"/>
</dbReference>
<dbReference type="Proteomes" id="UP000198937">
    <property type="component" value="Unassembled WGS sequence"/>
</dbReference>
<keyword evidence="1" id="KW-0680">Restriction system</keyword>
<evidence type="ECO:0000256" key="2">
    <source>
        <dbReference type="ARBA" id="ARBA00023125"/>
    </source>
</evidence>
<name>A0A1C6U9C9_9ACTN</name>
<dbReference type="OrthoDB" id="9798929at2"/>
<dbReference type="RefSeq" id="WP_091435281.1">
    <property type="nucleotide sequence ID" value="NZ_BMMJ01000001.1"/>
</dbReference>
<dbReference type="Gene3D" id="3.90.220.20">
    <property type="entry name" value="DNA methylase specificity domains"/>
    <property type="match status" value="2"/>
</dbReference>
<dbReference type="AlphaFoldDB" id="A0A1C6U9C9"/>
<dbReference type="PANTHER" id="PTHR30408">
    <property type="entry name" value="TYPE-1 RESTRICTION ENZYME ECOKI SPECIFICITY PROTEIN"/>
    <property type="match status" value="1"/>
</dbReference>
<accession>A0A1C6U9C9</accession>
<keyword evidence="4" id="KW-1185">Reference proteome</keyword>
<dbReference type="GO" id="GO:0003677">
    <property type="term" value="F:DNA binding"/>
    <property type="evidence" value="ECO:0007669"/>
    <property type="project" value="UniProtKB-KW"/>
</dbReference>
<organism evidence="3 4">
    <name type="scientific">Micromonospora yangpuensis</name>
    <dbReference type="NCBI Taxonomy" id="683228"/>
    <lineage>
        <taxon>Bacteria</taxon>
        <taxon>Bacillati</taxon>
        <taxon>Actinomycetota</taxon>
        <taxon>Actinomycetes</taxon>
        <taxon>Micromonosporales</taxon>
        <taxon>Micromonosporaceae</taxon>
        <taxon>Micromonospora</taxon>
    </lineage>
</organism>
<dbReference type="NCBIfam" id="NF047740">
    <property type="entry name" value="antiphage_MADS5"/>
    <property type="match status" value="1"/>
</dbReference>
<keyword evidence="2" id="KW-0238">DNA-binding</keyword>
<evidence type="ECO:0000313" key="4">
    <source>
        <dbReference type="Proteomes" id="UP000198937"/>
    </source>
</evidence>
<proteinExistence type="predicted"/>